<protein>
    <submittedName>
        <fullName evidence="2">Uncharacterized protein</fullName>
    </submittedName>
</protein>
<name>A0A444W902_9FLAO</name>
<proteinExistence type="predicted"/>
<dbReference type="RefSeq" id="WP_165357691.1">
    <property type="nucleotide sequence ID" value="NZ_JUIW01000008.1"/>
</dbReference>
<dbReference type="AlphaFoldDB" id="A0A444W902"/>
<reference evidence="2 3" key="1">
    <citation type="submission" date="2014-12" db="EMBL/GenBank/DDBJ databases">
        <title>Genome sequence of Flavobacterium beibuense RSKm HC5.</title>
        <authorList>
            <person name="Kim J.F."/>
            <person name="Song J.Y."/>
            <person name="Kwak M.-J."/>
            <person name="Lee S.-W."/>
        </authorList>
    </citation>
    <scope>NUCLEOTIDE SEQUENCE [LARGE SCALE GENOMIC DNA]</scope>
    <source>
        <strain evidence="2 3">RSKm HC5</strain>
    </source>
</reference>
<feature type="region of interest" description="Disordered" evidence="1">
    <location>
        <begin position="1"/>
        <end position="56"/>
    </location>
</feature>
<dbReference type="Proteomes" id="UP000289775">
    <property type="component" value="Unassembled WGS sequence"/>
</dbReference>
<evidence type="ECO:0000256" key="1">
    <source>
        <dbReference type="SAM" id="MobiDB-lite"/>
    </source>
</evidence>
<sequence length="56" mass="6574">MKQLNHDHPKNNHPYGNEGHDLSPNQVGEETKHRRKREKFSPGESQDYNPEDFSTD</sequence>
<organism evidence="2 3">
    <name type="scientific">Flavobacterium beibuense</name>
    <dbReference type="NCBI Taxonomy" id="657326"/>
    <lineage>
        <taxon>Bacteria</taxon>
        <taxon>Pseudomonadati</taxon>
        <taxon>Bacteroidota</taxon>
        <taxon>Flavobacteriia</taxon>
        <taxon>Flavobacteriales</taxon>
        <taxon>Flavobacteriaceae</taxon>
        <taxon>Flavobacterium</taxon>
    </lineage>
</organism>
<dbReference type="EMBL" id="JUIW01000008">
    <property type="protein sequence ID" value="RYJ42106.1"/>
    <property type="molecule type" value="Genomic_DNA"/>
</dbReference>
<evidence type="ECO:0000313" key="3">
    <source>
        <dbReference type="Proteomes" id="UP000289775"/>
    </source>
</evidence>
<keyword evidence="3" id="KW-1185">Reference proteome</keyword>
<evidence type="ECO:0000313" key="2">
    <source>
        <dbReference type="EMBL" id="RYJ42106.1"/>
    </source>
</evidence>
<feature type="compositionally biased region" description="Basic and acidic residues" evidence="1">
    <location>
        <begin position="1"/>
        <end position="10"/>
    </location>
</feature>
<accession>A0A444W902</accession>
<gene>
    <name evidence="2" type="ORF">NU09_2510</name>
</gene>
<comment type="caution">
    <text evidence="2">The sequence shown here is derived from an EMBL/GenBank/DDBJ whole genome shotgun (WGS) entry which is preliminary data.</text>
</comment>